<keyword evidence="1" id="KW-1133">Transmembrane helix</keyword>
<feature type="transmembrane region" description="Helical" evidence="1">
    <location>
        <begin position="63"/>
        <end position="86"/>
    </location>
</feature>
<keyword evidence="1" id="KW-0472">Membrane</keyword>
<evidence type="ECO:0000313" key="2">
    <source>
        <dbReference type="EMBL" id="GFY63068.1"/>
    </source>
</evidence>
<protein>
    <submittedName>
        <fullName evidence="2">Uncharacterized protein</fullName>
    </submittedName>
</protein>
<accession>A0A8X6XZU8</accession>
<dbReference type="AlphaFoldDB" id="A0A8X6XZU8"/>
<dbReference type="EMBL" id="BMAV01014594">
    <property type="protein sequence ID" value="GFY63068.1"/>
    <property type="molecule type" value="Genomic_DNA"/>
</dbReference>
<comment type="caution">
    <text evidence="2">The sequence shown here is derived from an EMBL/GenBank/DDBJ whole genome shotgun (WGS) entry which is preliminary data.</text>
</comment>
<keyword evidence="3" id="KW-1185">Reference proteome</keyword>
<proteinExistence type="predicted"/>
<reference evidence="2" key="1">
    <citation type="submission" date="2020-08" db="EMBL/GenBank/DDBJ databases">
        <title>Multicomponent nature underlies the extraordinary mechanical properties of spider dragline silk.</title>
        <authorList>
            <person name="Kono N."/>
            <person name="Nakamura H."/>
            <person name="Mori M."/>
            <person name="Yoshida Y."/>
            <person name="Ohtoshi R."/>
            <person name="Malay A.D."/>
            <person name="Moran D.A.P."/>
            <person name="Tomita M."/>
            <person name="Numata K."/>
            <person name="Arakawa K."/>
        </authorList>
    </citation>
    <scope>NUCLEOTIDE SEQUENCE</scope>
</reference>
<evidence type="ECO:0000313" key="3">
    <source>
        <dbReference type="Proteomes" id="UP000886998"/>
    </source>
</evidence>
<keyword evidence="1" id="KW-0812">Transmembrane</keyword>
<name>A0A8X6XZU8_9ARAC</name>
<organism evidence="2 3">
    <name type="scientific">Trichonephila inaurata madagascariensis</name>
    <dbReference type="NCBI Taxonomy" id="2747483"/>
    <lineage>
        <taxon>Eukaryota</taxon>
        <taxon>Metazoa</taxon>
        <taxon>Ecdysozoa</taxon>
        <taxon>Arthropoda</taxon>
        <taxon>Chelicerata</taxon>
        <taxon>Arachnida</taxon>
        <taxon>Araneae</taxon>
        <taxon>Araneomorphae</taxon>
        <taxon>Entelegynae</taxon>
        <taxon>Araneoidea</taxon>
        <taxon>Nephilidae</taxon>
        <taxon>Trichonephila</taxon>
        <taxon>Trichonephila inaurata</taxon>
    </lineage>
</organism>
<dbReference type="Proteomes" id="UP000886998">
    <property type="component" value="Unassembled WGS sequence"/>
</dbReference>
<sequence length="151" mass="17157">MMSTNCDGCVAPSIPLPELLRNCYRSSLLLYERGLQTTYLYLQLSKTQAFICKTLEMHSRINIGMIPLMYFAFFLWLGALLCLLLTRECPSMSSETEELSENYWPIAALYLPSGIRCAYSLSPTPLTHYIFSVVPTFICCITERARSSGRL</sequence>
<gene>
    <name evidence="2" type="ORF">TNIN_6371</name>
</gene>
<evidence type="ECO:0000256" key="1">
    <source>
        <dbReference type="SAM" id="Phobius"/>
    </source>
</evidence>